<evidence type="ECO:0000313" key="5">
    <source>
        <dbReference type="Proteomes" id="UP000183945"/>
    </source>
</evidence>
<dbReference type="CDD" id="cd07017">
    <property type="entry name" value="S14_ClpP_2"/>
    <property type="match status" value="1"/>
</dbReference>
<dbReference type="RefSeq" id="WP_072881446.1">
    <property type="nucleotide sequence ID" value="NZ_FQVT01000018.1"/>
</dbReference>
<dbReference type="GO" id="GO:0004176">
    <property type="term" value="F:ATP-dependent peptidase activity"/>
    <property type="evidence" value="ECO:0007669"/>
    <property type="project" value="InterPro"/>
</dbReference>
<dbReference type="InterPro" id="IPR001907">
    <property type="entry name" value="ClpP"/>
</dbReference>
<protein>
    <recommendedName>
        <fullName evidence="2 3">ATP-dependent Clp protease proteolytic subunit</fullName>
        <ecNumber evidence="2">3.4.21.92</ecNumber>
    </recommendedName>
    <alternativeName>
        <fullName evidence="2">Endopeptidase Clp</fullName>
    </alternativeName>
</protein>
<keyword evidence="2" id="KW-0963">Cytoplasm</keyword>
<accession>A0A1M5L542</accession>
<proteinExistence type="inferred from homology"/>
<comment type="subcellular location">
    <subcellularLocation>
        <location evidence="2">Cytoplasm</location>
    </subcellularLocation>
</comment>
<feature type="active site" description="Nucleophile" evidence="2">
    <location>
        <position position="89"/>
    </location>
</feature>
<evidence type="ECO:0000256" key="3">
    <source>
        <dbReference type="RuleBase" id="RU003567"/>
    </source>
</evidence>
<gene>
    <name evidence="2" type="primary">clpP</name>
    <name evidence="4" type="ORF">SAMN05444483_11827</name>
</gene>
<comment type="catalytic activity">
    <reaction evidence="2">
        <text>Hydrolysis of proteins to small peptides in the presence of ATP and magnesium. alpha-casein is the usual test substrate. In the absence of ATP, only oligopeptides shorter than five residues are hydrolyzed (such as succinyl-Leu-Tyr-|-NHMec, and Leu-Tyr-Leu-|-Tyr-Trp, in which cleavage of the -Tyr-|-Leu- and -Tyr-|-Trp bonds also occurs).</text>
        <dbReference type="EC" id="3.4.21.92"/>
    </reaction>
</comment>
<dbReference type="Proteomes" id="UP000183945">
    <property type="component" value="Unassembled WGS sequence"/>
</dbReference>
<dbReference type="EMBL" id="FQVT01000018">
    <property type="protein sequence ID" value="SHG60234.1"/>
    <property type="molecule type" value="Genomic_DNA"/>
</dbReference>
<feature type="active site" evidence="2">
    <location>
        <position position="114"/>
    </location>
</feature>
<comment type="subunit">
    <text evidence="2">Fourteen ClpP subunits assemble into 2 heptameric rings which stack back to back to give a disk-like structure with a central cavity, resembling the structure of eukaryotic proteasomes.</text>
</comment>
<reference evidence="5" key="1">
    <citation type="submission" date="2016-11" db="EMBL/GenBank/DDBJ databases">
        <authorList>
            <person name="Varghese N."/>
            <person name="Submissions S."/>
        </authorList>
    </citation>
    <scope>NUCLEOTIDE SEQUENCE [LARGE SCALE GENOMIC DNA]</scope>
    <source>
        <strain evidence="5">DSM 24579</strain>
    </source>
</reference>
<dbReference type="GO" id="GO:0004252">
    <property type="term" value="F:serine-type endopeptidase activity"/>
    <property type="evidence" value="ECO:0007669"/>
    <property type="project" value="UniProtKB-UniRule"/>
</dbReference>
<evidence type="ECO:0000256" key="2">
    <source>
        <dbReference type="HAMAP-Rule" id="MF_00444"/>
    </source>
</evidence>
<name>A0A1M5L542_SALEC</name>
<dbReference type="STRING" id="1073325.SAMN05444483_11827"/>
<keyword evidence="2 4" id="KW-0645">Protease</keyword>
<dbReference type="Gene3D" id="3.90.226.10">
    <property type="entry name" value="2-enoyl-CoA Hydratase, Chain A, domain 1"/>
    <property type="match status" value="1"/>
</dbReference>
<comment type="function">
    <text evidence="2">Cleaves peptides in various proteins in a process that requires ATP hydrolysis. Has a chymotrypsin-like activity. Plays a major role in the degradation of misfolded proteins.</text>
</comment>
<dbReference type="GO" id="GO:0051117">
    <property type="term" value="F:ATPase binding"/>
    <property type="evidence" value="ECO:0007669"/>
    <property type="project" value="TreeGrafter"/>
</dbReference>
<dbReference type="PRINTS" id="PR00127">
    <property type="entry name" value="CLPPROTEASEP"/>
</dbReference>
<dbReference type="Pfam" id="PF00574">
    <property type="entry name" value="CLP_protease"/>
    <property type="match status" value="1"/>
</dbReference>
<comment type="similarity">
    <text evidence="1 2 3">Belongs to the peptidase S14 family.</text>
</comment>
<keyword evidence="5" id="KW-1185">Reference proteome</keyword>
<keyword evidence="2" id="KW-0378">Hydrolase</keyword>
<evidence type="ECO:0000256" key="1">
    <source>
        <dbReference type="ARBA" id="ARBA00007039"/>
    </source>
</evidence>
<dbReference type="HAMAP" id="MF_00444">
    <property type="entry name" value="ClpP"/>
    <property type="match status" value="1"/>
</dbReference>
<keyword evidence="2" id="KW-0720">Serine protease</keyword>
<sequence>MKDKPGKIQDLIDAKFLEERKIFLWGAVNDKTAKHVIDRLLYLDMQGDEDIQFFINSPGGYVTDGFAIYDTMQSLNSPISTICTGLAASMGSILLSGGTKGKRFIQTHGKVMIHQPMGGARGQASNIEIQANEILKTREISAKILAENCDQTVDKVLKDFNRDYWMDAKESKEYGIVDGLFKK</sequence>
<evidence type="ECO:0000313" key="4">
    <source>
        <dbReference type="EMBL" id="SHG60234.1"/>
    </source>
</evidence>
<dbReference type="GO" id="GO:0009368">
    <property type="term" value="C:endopeptidase Clp complex"/>
    <property type="evidence" value="ECO:0007669"/>
    <property type="project" value="TreeGrafter"/>
</dbReference>
<dbReference type="InterPro" id="IPR029045">
    <property type="entry name" value="ClpP/crotonase-like_dom_sf"/>
</dbReference>
<dbReference type="GO" id="GO:0006515">
    <property type="term" value="P:protein quality control for misfolded or incompletely synthesized proteins"/>
    <property type="evidence" value="ECO:0007669"/>
    <property type="project" value="TreeGrafter"/>
</dbReference>
<dbReference type="PANTHER" id="PTHR10381:SF11">
    <property type="entry name" value="ATP-DEPENDENT CLP PROTEASE PROTEOLYTIC SUBUNIT, MITOCHONDRIAL"/>
    <property type="match status" value="1"/>
</dbReference>
<dbReference type="SUPFAM" id="SSF52096">
    <property type="entry name" value="ClpP/crotonase"/>
    <property type="match status" value="1"/>
</dbReference>
<dbReference type="InterPro" id="IPR023562">
    <property type="entry name" value="ClpP/TepA"/>
</dbReference>
<dbReference type="GO" id="GO:0005737">
    <property type="term" value="C:cytoplasm"/>
    <property type="evidence" value="ECO:0007669"/>
    <property type="project" value="UniProtKB-SubCell"/>
</dbReference>
<dbReference type="AlphaFoldDB" id="A0A1M5L542"/>
<dbReference type="OrthoDB" id="9802800at2"/>
<dbReference type="EC" id="3.4.21.92" evidence="2"/>
<organism evidence="4 5">
    <name type="scientific">Salegentibacter echinorum</name>
    <dbReference type="NCBI Taxonomy" id="1073325"/>
    <lineage>
        <taxon>Bacteria</taxon>
        <taxon>Pseudomonadati</taxon>
        <taxon>Bacteroidota</taxon>
        <taxon>Flavobacteriia</taxon>
        <taxon>Flavobacteriales</taxon>
        <taxon>Flavobacteriaceae</taxon>
        <taxon>Salegentibacter</taxon>
    </lineage>
</organism>
<dbReference type="PANTHER" id="PTHR10381">
    <property type="entry name" value="ATP-DEPENDENT CLP PROTEASE PROTEOLYTIC SUBUNIT"/>
    <property type="match status" value="1"/>
</dbReference>